<dbReference type="AlphaFoldDB" id="A0A094ZQ55"/>
<gene>
    <name evidence="1" type="ORF">MS3_04532</name>
</gene>
<feature type="non-terminal residue" evidence="1">
    <location>
        <position position="37"/>
    </location>
</feature>
<proteinExistence type="predicted"/>
<protein>
    <submittedName>
        <fullName evidence="1">Uncharacterized protein</fullName>
    </submittedName>
</protein>
<evidence type="ECO:0000313" key="1">
    <source>
        <dbReference type="EMBL" id="KGB36237.1"/>
    </source>
</evidence>
<reference evidence="1" key="1">
    <citation type="journal article" date="2012" name="Nat. Genet.">
        <title>Whole-genome sequence of Schistosoma haematobium.</title>
        <authorList>
            <person name="Young N.D."/>
            <person name="Jex A.R."/>
            <person name="Li B."/>
            <person name="Liu S."/>
            <person name="Yang L."/>
            <person name="Xiong Z."/>
            <person name="Li Y."/>
            <person name="Cantacessi C."/>
            <person name="Hall R.S."/>
            <person name="Xu X."/>
            <person name="Chen F."/>
            <person name="Wu X."/>
            <person name="Zerlotini A."/>
            <person name="Oliveira G."/>
            <person name="Hofmann A."/>
            <person name="Zhang G."/>
            <person name="Fang X."/>
            <person name="Kang Y."/>
            <person name="Campbell B.E."/>
            <person name="Loukas A."/>
            <person name="Ranganathan S."/>
            <person name="Rollinson D."/>
            <person name="Rinaldi G."/>
            <person name="Brindley P.J."/>
            <person name="Yang H."/>
            <person name="Wang J."/>
            <person name="Wang J."/>
            <person name="Gasser R.B."/>
        </authorList>
    </citation>
    <scope>NUCLEOTIDE SEQUENCE [LARGE SCALE GENOMIC DNA]</scope>
</reference>
<accession>A0A094ZQ55</accession>
<feature type="non-terminal residue" evidence="1">
    <location>
        <position position="1"/>
    </location>
</feature>
<name>A0A094ZQ55_SCHHA</name>
<organism evidence="1">
    <name type="scientific">Schistosoma haematobium</name>
    <name type="common">Blood fluke</name>
    <dbReference type="NCBI Taxonomy" id="6185"/>
    <lineage>
        <taxon>Eukaryota</taxon>
        <taxon>Metazoa</taxon>
        <taxon>Spiralia</taxon>
        <taxon>Lophotrochozoa</taxon>
        <taxon>Platyhelminthes</taxon>
        <taxon>Trematoda</taxon>
        <taxon>Digenea</taxon>
        <taxon>Strigeidida</taxon>
        <taxon>Schistosomatoidea</taxon>
        <taxon>Schistosomatidae</taxon>
        <taxon>Schistosoma</taxon>
    </lineage>
</organism>
<sequence>ERQVLCLLFTCSMGKPDNLLGPKDSGSCNILRFRKTL</sequence>
<dbReference type="EMBL" id="KL250756">
    <property type="protein sequence ID" value="KGB36237.1"/>
    <property type="molecule type" value="Genomic_DNA"/>
</dbReference>